<feature type="domain" description="RWD" evidence="1">
    <location>
        <begin position="16"/>
        <end position="135"/>
    </location>
</feature>
<dbReference type="InterPro" id="IPR010541">
    <property type="entry name" value="Prp3_C"/>
</dbReference>
<dbReference type="InterPro" id="IPR017359">
    <property type="entry name" value="Phi-like"/>
</dbReference>
<dbReference type="OMA" id="RENCEEF"/>
<dbReference type="Proteomes" id="UP000000305">
    <property type="component" value="Unassembled WGS sequence"/>
</dbReference>
<dbReference type="PANTHER" id="PTHR15955:SF8">
    <property type="entry name" value="RWD DOMAIN-CONTAINING PROTEIN 2B-RELATED"/>
    <property type="match status" value="1"/>
</dbReference>
<dbReference type="CDD" id="cd23829">
    <property type="entry name" value="RWD_RWDD2"/>
    <property type="match status" value="1"/>
</dbReference>
<evidence type="ECO:0000259" key="1">
    <source>
        <dbReference type="PROSITE" id="PS50908"/>
    </source>
</evidence>
<dbReference type="KEGG" id="dpx:DAPPUDRAFT_43629"/>
<proteinExistence type="predicted"/>
<organism evidence="2 3">
    <name type="scientific">Daphnia pulex</name>
    <name type="common">Water flea</name>
    <dbReference type="NCBI Taxonomy" id="6669"/>
    <lineage>
        <taxon>Eukaryota</taxon>
        <taxon>Metazoa</taxon>
        <taxon>Ecdysozoa</taxon>
        <taxon>Arthropoda</taxon>
        <taxon>Crustacea</taxon>
        <taxon>Branchiopoda</taxon>
        <taxon>Diplostraca</taxon>
        <taxon>Cladocera</taxon>
        <taxon>Anomopoda</taxon>
        <taxon>Daphniidae</taxon>
        <taxon>Daphnia</taxon>
    </lineage>
</organism>
<dbReference type="Pfam" id="PF06544">
    <property type="entry name" value="Prp3_C"/>
    <property type="match status" value="1"/>
</dbReference>
<dbReference type="eggNOG" id="ENOG502QR2G">
    <property type="taxonomic scope" value="Eukaryota"/>
</dbReference>
<evidence type="ECO:0000313" key="2">
    <source>
        <dbReference type="EMBL" id="EFX87399.1"/>
    </source>
</evidence>
<dbReference type="AlphaFoldDB" id="E9G0H5"/>
<reference evidence="2 3" key="1">
    <citation type="journal article" date="2011" name="Science">
        <title>The ecoresponsive genome of Daphnia pulex.</title>
        <authorList>
            <person name="Colbourne J.K."/>
            <person name="Pfrender M.E."/>
            <person name="Gilbert D."/>
            <person name="Thomas W.K."/>
            <person name="Tucker A."/>
            <person name="Oakley T.H."/>
            <person name="Tokishita S."/>
            <person name="Aerts A."/>
            <person name="Arnold G.J."/>
            <person name="Basu M.K."/>
            <person name="Bauer D.J."/>
            <person name="Caceres C.E."/>
            <person name="Carmel L."/>
            <person name="Casola C."/>
            <person name="Choi J.H."/>
            <person name="Detter J.C."/>
            <person name="Dong Q."/>
            <person name="Dusheyko S."/>
            <person name="Eads B.D."/>
            <person name="Frohlich T."/>
            <person name="Geiler-Samerotte K.A."/>
            <person name="Gerlach D."/>
            <person name="Hatcher P."/>
            <person name="Jogdeo S."/>
            <person name="Krijgsveld J."/>
            <person name="Kriventseva E.V."/>
            <person name="Kultz D."/>
            <person name="Laforsch C."/>
            <person name="Lindquist E."/>
            <person name="Lopez J."/>
            <person name="Manak J.R."/>
            <person name="Muller J."/>
            <person name="Pangilinan J."/>
            <person name="Patwardhan R.P."/>
            <person name="Pitluck S."/>
            <person name="Pritham E.J."/>
            <person name="Rechtsteiner A."/>
            <person name="Rho M."/>
            <person name="Rogozin I.B."/>
            <person name="Sakarya O."/>
            <person name="Salamov A."/>
            <person name="Schaack S."/>
            <person name="Shapiro H."/>
            <person name="Shiga Y."/>
            <person name="Skalitzky C."/>
            <person name="Smith Z."/>
            <person name="Souvorov A."/>
            <person name="Sung W."/>
            <person name="Tang Z."/>
            <person name="Tsuchiya D."/>
            <person name="Tu H."/>
            <person name="Vos H."/>
            <person name="Wang M."/>
            <person name="Wolf Y.I."/>
            <person name="Yamagata H."/>
            <person name="Yamada T."/>
            <person name="Ye Y."/>
            <person name="Shaw J.R."/>
            <person name="Andrews J."/>
            <person name="Crease T.J."/>
            <person name="Tang H."/>
            <person name="Lucas S.M."/>
            <person name="Robertson H.M."/>
            <person name="Bork P."/>
            <person name="Koonin E.V."/>
            <person name="Zdobnov E.M."/>
            <person name="Grigoriev I.V."/>
            <person name="Lynch M."/>
            <person name="Boore J.L."/>
        </authorList>
    </citation>
    <scope>NUCLEOTIDE SEQUENCE [LARGE SCALE GENOMIC DNA]</scope>
</reference>
<dbReference type="InterPro" id="IPR006575">
    <property type="entry name" value="RWD_dom"/>
</dbReference>
<sequence length="275" mass="31367">MDSNSDVENNIELQLSELEMLGSMFPNKGELELIDPGVVSDLHDFLSGKLGRDKVPKLEFNINLNIMEAKVNISVSLPNSYPSTPAQISVHSGHLGRTNHNGINLELRSFQRTLEPGSIYIGSVVEWVQNNFPAYLTFLEGDILAPISKTEDKKTFRMWIHSHHIYSKSKMKNIEDWAKELNLTGFFLPGKPGLMCVEGLETNCNIWWQRIRALNWQKISCKLEEHDEVEKFQNFCNIADIKASSDSSGMKAFLNYLEEHHSSHVFKEYFGFDGK</sequence>
<dbReference type="InterPro" id="IPR059181">
    <property type="entry name" value="RWDD2A-B_C"/>
</dbReference>
<evidence type="ECO:0000313" key="3">
    <source>
        <dbReference type="Proteomes" id="UP000000305"/>
    </source>
</evidence>
<dbReference type="SUPFAM" id="SSF54495">
    <property type="entry name" value="UBC-like"/>
    <property type="match status" value="1"/>
</dbReference>
<dbReference type="InterPro" id="IPR016135">
    <property type="entry name" value="UBQ-conjugating_enzyme/RWD"/>
</dbReference>
<dbReference type="PANTHER" id="PTHR15955">
    <property type="entry name" value="RWD DOMAIN CONTAINING PROTEIN 2"/>
    <property type="match status" value="1"/>
</dbReference>
<dbReference type="OrthoDB" id="432412at2759"/>
<dbReference type="PROSITE" id="PS50908">
    <property type="entry name" value="RWD"/>
    <property type="match status" value="1"/>
</dbReference>
<gene>
    <name evidence="2" type="ORF">DAPPUDRAFT_43629</name>
</gene>
<dbReference type="EMBL" id="GL732528">
    <property type="protein sequence ID" value="EFX87399.1"/>
    <property type="molecule type" value="Genomic_DNA"/>
</dbReference>
<dbReference type="PhylomeDB" id="E9G0H5"/>
<dbReference type="PIRSF" id="PIRSF038021">
    <property type="entry name" value="UCP038021_RWDD2"/>
    <property type="match status" value="1"/>
</dbReference>
<protein>
    <recommendedName>
        <fullName evidence="1">RWD domain-containing protein</fullName>
    </recommendedName>
</protein>
<name>E9G0H5_DAPPU</name>
<dbReference type="CDD" id="cd24163">
    <property type="entry name" value="RWDD2_C"/>
    <property type="match status" value="1"/>
</dbReference>
<dbReference type="Gene3D" id="3.10.110.10">
    <property type="entry name" value="Ubiquitin Conjugating Enzyme"/>
    <property type="match status" value="1"/>
</dbReference>
<dbReference type="InParanoid" id="E9G0H5"/>
<accession>E9G0H5</accession>
<keyword evidence="3" id="KW-1185">Reference proteome</keyword>
<dbReference type="HOGENOM" id="CLU_046295_1_0_1"/>
<dbReference type="Pfam" id="PF05773">
    <property type="entry name" value="RWD"/>
    <property type="match status" value="1"/>
</dbReference>
<dbReference type="FunCoup" id="E9G0H5">
    <property type="interactions" value="17"/>
</dbReference>